<organism evidence="7 8">
    <name type="scientific">candidate division TA06 bacterium DG_26</name>
    <dbReference type="NCBI Taxonomy" id="1703771"/>
    <lineage>
        <taxon>Bacteria</taxon>
        <taxon>Bacteria division TA06</taxon>
    </lineage>
</organism>
<evidence type="ECO:0000256" key="4">
    <source>
        <dbReference type="ARBA" id="ARBA00023267"/>
    </source>
</evidence>
<dbReference type="NCBIfam" id="TIGR00121">
    <property type="entry name" value="birA_ligase"/>
    <property type="match status" value="1"/>
</dbReference>
<dbReference type="AlphaFoldDB" id="A0A0S7WKY9"/>
<dbReference type="Pfam" id="PF03099">
    <property type="entry name" value="BPL_LplA_LipB"/>
    <property type="match status" value="1"/>
</dbReference>
<dbReference type="PANTHER" id="PTHR12835">
    <property type="entry name" value="BIOTIN PROTEIN LIGASE"/>
    <property type="match status" value="1"/>
</dbReference>
<dbReference type="Proteomes" id="UP000051124">
    <property type="component" value="Unassembled WGS sequence"/>
</dbReference>
<dbReference type="PANTHER" id="PTHR12835:SF5">
    <property type="entry name" value="BIOTIN--PROTEIN LIGASE"/>
    <property type="match status" value="1"/>
</dbReference>
<dbReference type="InterPro" id="IPR008988">
    <property type="entry name" value="Transcriptional_repressor_C"/>
</dbReference>
<dbReference type="PROSITE" id="PS51733">
    <property type="entry name" value="BPL_LPL_CATALYTIC"/>
    <property type="match status" value="1"/>
</dbReference>
<proteinExistence type="predicted"/>
<comment type="caution">
    <text evidence="7">The sequence shown here is derived from an EMBL/GenBank/DDBJ whole genome shotgun (WGS) entry which is preliminary data.</text>
</comment>
<dbReference type="SUPFAM" id="SSF55681">
    <property type="entry name" value="Class II aaRS and biotin synthetases"/>
    <property type="match status" value="1"/>
</dbReference>
<dbReference type="InterPro" id="IPR003142">
    <property type="entry name" value="BPL_C"/>
</dbReference>
<keyword evidence="1" id="KW-0436">Ligase</keyword>
<dbReference type="Gene3D" id="2.30.30.100">
    <property type="match status" value="1"/>
</dbReference>
<dbReference type="Gene3D" id="3.30.930.10">
    <property type="entry name" value="Bira Bifunctional Protein, Domain 2"/>
    <property type="match status" value="1"/>
</dbReference>
<name>A0A0S7WKY9_UNCT6</name>
<accession>A0A0S7WKY9</accession>
<dbReference type="EMBL" id="LIZT01000026">
    <property type="protein sequence ID" value="KPJ50284.1"/>
    <property type="molecule type" value="Genomic_DNA"/>
</dbReference>
<keyword evidence="2" id="KW-0547">Nucleotide-binding</keyword>
<sequence length="251" mass="28164">MLRLRQVKQIGRVVHFFREAESTNDIAKSLARKSREGTVVVAETQTRGKGGLGRNWHSPRGGLWISIILKPSLPPAQTPVLNLVVSLAVAEAISMLGIEAKTRWPNDVIVRGKKIAGILAEAEFNGRTNYVVVGCGIDTNVEIESFPEDIRQRASSLRRELGMEIDHPGLMKQIFTSIEFYYRQLMDGYLREVLERWKAQSDMIGRRVQIRTRNESFAGISLDIESDGSLLVRTQDGQVQRAFVGECTLVE</sequence>
<dbReference type="GO" id="GO:0005524">
    <property type="term" value="F:ATP binding"/>
    <property type="evidence" value="ECO:0007669"/>
    <property type="project" value="UniProtKB-KW"/>
</dbReference>
<evidence type="ECO:0000256" key="3">
    <source>
        <dbReference type="ARBA" id="ARBA00022840"/>
    </source>
</evidence>
<feature type="domain" description="BPL/LPL catalytic" evidence="6">
    <location>
        <begin position="1"/>
        <end position="186"/>
    </location>
</feature>
<reference evidence="7 8" key="1">
    <citation type="journal article" date="2015" name="Microbiome">
        <title>Genomic resolution of linkages in carbon, nitrogen, and sulfur cycling among widespread estuary sediment bacteria.</title>
        <authorList>
            <person name="Baker B.J."/>
            <person name="Lazar C.S."/>
            <person name="Teske A.P."/>
            <person name="Dick G.J."/>
        </authorList>
    </citation>
    <scope>NUCLEOTIDE SEQUENCE [LARGE SCALE GENOMIC DNA]</scope>
    <source>
        <strain evidence="7">DG_26</strain>
    </source>
</reference>
<keyword evidence="4" id="KW-0092">Biotin</keyword>
<evidence type="ECO:0000256" key="1">
    <source>
        <dbReference type="ARBA" id="ARBA00022598"/>
    </source>
</evidence>
<evidence type="ECO:0000259" key="6">
    <source>
        <dbReference type="PROSITE" id="PS51733"/>
    </source>
</evidence>
<dbReference type="GO" id="GO:0004077">
    <property type="term" value="F:biotin--[biotin carboxyl-carrier protein] ligase activity"/>
    <property type="evidence" value="ECO:0007669"/>
    <property type="project" value="UniProtKB-EC"/>
</dbReference>
<dbReference type="EC" id="6.3.4.15" evidence="5"/>
<gene>
    <name evidence="7" type="ORF">AMJ40_03455</name>
</gene>
<dbReference type="InterPro" id="IPR045864">
    <property type="entry name" value="aa-tRNA-synth_II/BPL/LPL"/>
</dbReference>
<dbReference type="InterPro" id="IPR004143">
    <property type="entry name" value="BPL_LPL_catalytic"/>
</dbReference>
<evidence type="ECO:0000313" key="7">
    <source>
        <dbReference type="EMBL" id="KPJ50284.1"/>
    </source>
</evidence>
<evidence type="ECO:0000313" key="8">
    <source>
        <dbReference type="Proteomes" id="UP000051124"/>
    </source>
</evidence>
<evidence type="ECO:0000256" key="2">
    <source>
        <dbReference type="ARBA" id="ARBA00022741"/>
    </source>
</evidence>
<protein>
    <recommendedName>
        <fullName evidence="5">biotin--[biotin carboxyl-carrier protein] ligase</fullName>
        <ecNumber evidence="5">6.3.4.15</ecNumber>
    </recommendedName>
</protein>
<keyword evidence="3" id="KW-0067">ATP-binding</keyword>
<dbReference type="GO" id="GO:0005737">
    <property type="term" value="C:cytoplasm"/>
    <property type="evidence" value="ECO:0007669"/>
    <property type="project" value="TreeGrafter"/>
</dbReference>
<dbReference type="InterPro" id="IPR004408">
    <property type="entry name" value="Biotin_CoA_COase_ligase"/>
</dbReference>
<dbReference type="SUPFAM" id="SSF50037">
    <property type="entry name" value="C-terminal domain of transcriptional repressors"/>
    <property type="match status" value="1"/>
</dbReference>
<dbReference type="CDD" id="cd16442">
    <property type="entry name" value="BPL"/>
    <property type="match status" value="1"/>
</dbReference>
<dbReference type="Pfam" id="PF02237">
    <property type="entry name" value="BPL_C"/>
    <property type="match status" value="1"/>
</dbReference>
<evidence type="ECO:0000256" key="5">
    <source>
        <dbReference type="ARBA" id="ARBA00024227"/>
    </source>
</evidence>